<comment type="caution">
    <text evidence="3">The sequence shown here is derived from an EMBL/GenBank/DDBJ whole genome shotgun (WGS) entry which is preliminary data.</text>
</comment>
<dbReference type="EMBL" id="DXET01000073">
    <property type="protein sequence ID" value="HIX80924.1"/>
    <property type="molecule type" value="Genomic_DNA"/>
</dbReference>
<dbReference type="InterPro" id="IPR004843">
    <property type="entry name" value="Calcineurin-like_PHP"/>
</dbReference>
<dbReference type="PANTHER" id="PTHR31302">
    <property type="entry name" value="TRANSMEMBRANE PROTEIN WITH METALLOPHOSPHOESTERASE DOMAIN-RELATED"/>
    <property type="match status" value="1"/>
</dbReference>
<sequence length="358" mass="40266">MYRYLGLIAIIPGIIYFTFFIRRFLRTILNIHTTPLIVFTIALIVTLLSFPAINILNLYGTIYYHFLVIMIILELLNLVLKRFSIYQFTFTSGILGVLVTGIVLGYGYYNIKHVVATNYQLSSSKIDDLKIIEIADLHMSTSMSVSELDSYCKEMSEENADIVVLTGDIFDENTPYQDMIDASKALGSIKNDQGIYFVYGNHERANYQGIEFTPEQIAANLEANGIQVLNDEVVCLDNINIIGRSDASFWQTNNRASMADLTALIPKDKKDNYTIVLDHQPLDLETNATLKIDLQLSGHTHGGQLFPMRFFQTLTSDTLVYGQRNIGDFTAITTSGIAGWRYPIKTGAPSEYVVINVD</sequence>
<dbReference type="Gene3D" id="3.60.21.10">
    <property type="match status" value="1"/>
</dbReference>
<dbReference type="SUPFAM" id="SSF56300">
    <property type="entry name" value="Metallo-dependent phosphatases"/>
    <property type="match status" value="1"/>
</dbReference>
<gene>
    <name evidence="3" type="ORF">H9980_02990</name>
</gene>
<dbReference type="InterPro" id="IPR051158">
    <property type="entry name" value="Metallophosphoesterase_sf"/>
</dbReference>
<feature type="transmembrane region" description="Helical" evidence="1">
    <location>
        <begin position="62"/>
        <end position="80"/>
    </location>
</feature>
<dbReference type="PANTHER" id="PTHR31302:SF0">
    <property type="entry name" value="TRANSMEMBRANE PROTEIN WITH METALLOPHOSPHOESTERASE DOMAIN"/>
    <property type="match status" value="1"/>
</dbReference>
<name>A0A9D2BMR6_9FIRM</name>
<dbReference type="Proteomes" id="UP000886724">
    <property type="component" value="Unassembled WGS sequence"/>
</dbReference>
<evidence type="ECO:0000256" key="1">
    <source>
        <dbReference type="SAM" id="Phobius"/>
    </source>
</evidence>
<protein>
    <submittedName>
        <fullName evidence="3">Metallophosphoesterase</fullName>
    </submittedName>
</protein>
<evidence type="ECO:0000259" key="2">
    <source>
        <dbReference type="Pfam" id="PF00149"/>
    </source>
</evidence>
<keyword evidence="1" id="KW-0472">Membrane</keyword>
<evidence type="ECO:0000313" key="3">
    <source>
        <dbReference type="EMBL" id="HIX80924.1"/>
    </source>
</evidence>
<feature type="transmembrane region" description="Helical" evidence="1">
    <location>
        <begin position="37"/>
        <end position="56"/>
    </location>
</feature>
<dbReference type="InterPro" id="IPR029052">
    <property type="entry name" value="Metallo-depent_PP-like"/>
</dbReference>
<proteinExistence type="predicted"/>
<reference evidence="3" key="2">
    <citation type="submission" date="2021-04" db="EMBL/GenBank/DDBJ databases">
        <authorList>
            <person name="Gilroy R."/>
        </authorList>
    </citation>
    <scope>NUCLEOTIDE SEQUENCE</scope>
    <source>
        <strain evidence="3">ChiGjej1B1-14440</strain>
    </source>
</reference>
<keyword evidence="1" id="KW-1133">Transmembrane helix</keyword>
<feature type="domain" description="Calcineurin-like phosphoesterase" evidence="2">
    <location>
        <begin position="129"/>
        <end position="302"/>
    </location>
</feature>
<dbReference type="AlphaFoldDB" id="A0A9D2BMR6"/>
<keyword evidence="1" id="KW-0812">Transmembrane</keyword>
<organism evidence="3 4">
    <name type="scientific">Candidatus Erysipelatoclostridium merdavium</name>
    <dbReference type="NCBI Taxonomy" id="2838566"/>
    <lineage>
        <taxon>Bacteria</taxon>
        <taxon>Bacillati</taxon>
        <taxon>Bacillota</taxon>
        <taxon>Erysipelotrichia</taxon>
        <taxon>Erysipelotrichales</taxon>
        <taxon>Erysipelotrichales incertae sedis</taxon>
    </lineage>
</organism>
<dbReference type="Pfam" id="PF00149">
    <property type="entry name" value="Metallophos"/>
    <property type="match status" value="1"/>
</dbReference>
<reference evidence="3" key="1">
    <citation type="journal article" date="2021" name="PeerJ">
        <title>Extensive microbial diversity within the chicken gut microbiome revealed by metagenomics and culture.</title>
        <authorList>
            <person name="Gilroy R."/>
            <person name="Ravi A."/>
            <person name="Getino M."/>
            <person name="Pursley I."/>
            <person name="Horton D.L."/>
            <person name="Alikhan N.F."/>
            <person name="Baker D."/>
            <person name="Gharbi K."/>
            <person name="Hall N."/>
            <person name="Watson M."/>
            <person name="Adriaenssens E.M."/>
            <person name="Foster-Nyarko E."/>
            <person name="Jarju S."/>
            <person name="Secka A."/>
            <person name="Antonio M."/>
            <person name="Oren A."/>
            <person name="Chaudhuri R.R."/>
            <person name="La Ragione R."/>
            <person name="Hildebrand F."/>
            <person name="Pallen M.J."/>
        </authorList>
    </citation>
    <scope>NUCLEOTIDE SEQUENCE</scope>
    <source>
        <strain evidence="3">ChiGjej1B1-14440</strain>
    </source>
</reference>
<accession>A0A9D2BMR6</accession>
<evidence type="ECO:0000313" key="4">
    <source>
        <dbReference type="Proteomes" id="UP000886724"/>
    </source>
</evidence>
<feature type="transmembrane region" description="Helical" evidence="1">
    <location>
        <begin position="87"/>
        <end position="109"/>
    </location>
</feature>
<feature type="transmembrane region" description="Helical" evidence="1">
    <location>
        <begin position="6"/>
        <end position="25"/>
    </location>
</feature>
<dbReference type="GO" id="GO:0016787">
    <property type="term" value="F:hydrolase activity"/>
    <property type="evidence" value="ECO:0007669"/>
    <property type="project" value="InterPro"/>
</dbReference>